<feature type="transmembrane region" description="Helical" evidence="8">
    <location>
        <begin position="176"/>
        <end position="196"/>
    </location>
</feature>
<comment type="caution">
    <text evidence="10">The sequence shown here is derived from an EMBL/GenBank/DDBJ whole genome shotgun (WGS) entry which is preliminary data.</text>
</comment>
<evidence type="ECO:0000313" key="10">
    <source>
        <dbReference type="EMBL" id="OPX49153.1"/>
    </source>
</evidence>
<dbReference type="PANTHER" id="PTHR33406:SF6">
    <property type="entry name" value="MEMBRANE PROTEIN YDGH-RELATED"/>
    <property type="match status" value="1"/>
</dbReference>
<keyword evidence="7" id="KW-0175">Coiled coil</keyword>
<feature type="transmembrane region" description="Helical" evidence="8">
    <location>
        <begin position="236"/>
        <end position="255"/>
    </location>
</feature>
<evidence type="ECO:0000256" key="6">
    <source>
        <dbReference type="ARBA" id="ARBA00023136"/>
    </source>
</evidence>
<accession>A0A1V4SX54</accession>
<feature type="transmembrane region" description="Helical" evidence="8">
    <location>
        <begin position="355"/>
        <end position="379"/>
    </location>
</feature>
<evidence type="ECO:0000256" key="3">
    <source>
        <dbReference type="ARBA" id="ARBA00022475"/>
    </source>
</evidence>
<evidence type="ECO:0000256" key="1">
    <source>
        <dbReference type="ARBA" id="ARBA00004651"/>
    </source>
</evidence>
<dbReference type="AlphaFoldDB" id="A0A1V4SX54"/>
<gene>
    <name evidence="10" type="primary">ydgH</name>
    <name evidence="10" type="ORF">CLTHE_09070</name>
</gene>
<evidence type="ECO:0000256" key="5">
    <source>
        <dbReference type="ARBA" id="ARBA00022989"/>
    </source>
</evidence>
<evidence type="ECO:0000259" key="9">
    <source>
        <dbReference type="PROSITE" id="PS50156"/>
    </source>
</evidence>
<dbReference type="InterPro" id="IPR000731">
    <property type="entry name" value="SSD"/>
</dbReference>
<dbReference type="SUPFAM" id="SSF82866">
    <property type="entry name" value="Multidrug efflux transporter AcrB transmembrane domain"/>
    <property type="match status" value="2"/>
</dbReference>
<sequence length="1085" mass="119783">MNKFFDKKNLRWISLILWTILIIALAIFSPSLTKLVSEKGAIVLPNDYPPQVIKQLSIENGGENNNQYIAVFNVPTGLTNADENNIKATLNKISKEKDKLHISSITDCFSNTALKPQMISKNNTTILAIFNIHSKKLNNPIIRKNITNSIKTEGVKTYLTGNSLIEADINIASQKGLGITTTITVIFIFLVLFIVFRSFIIPFVPLVLIILSYIASQFVVAILSKYFNFPVSNYTQVFMICILFGMGTDYCILLISRFKEELDNGLNKYEAIKQTYKTAGKTVLFSATPIFIVFTILYFVQFSLYKSASSVSISVIFLILALFTLLPSIMAILGHKLFFPFSKKHNNKENKVWSFLGKFALTKPILALLLVIVVCVIPICLDNGVESFNLVNEISSKYPSIQGFNIIANNFGIGKISPITIYIANDKSMKSPEYVETIAKISDNLEKDPEVKQVMSLSQPLGTRLDDIYVDTQAGIVNKGMKTGTKDLSKIGEGLSTTSDKLKNSEPQLQSAIADINKLDSGTLKTKDGVIELQSALNTLTNSITLEANASGKLKSGVQEAENKLNELKNGEEEIQQGYNEVGQNLNLVSNKINTVTNKVNSMVNYANNLKNSIDLNKLNNISNNINSNLQNYIKANPSALKNKDFRQAVDDLSNLSKTANSYEEQLSNAMESDTTEFVNQLNSLNSGMQKLSSAMNELNSKSTLITNGISEFQNGINEVYNGLNELNTGLNETNKGGNEILSKVPEISNALGEISDGQSKINSGFQEFSGKINELSNGLGTGASDINKINSGIKEANGYINKWSKLPYGNTGVYVPKSIFNNSQFKEAINNYLSPNGQLATITVTLKENPYSNQAMNEIPKLKNIVKTSIIGTNLSNAQIGEDGLISLNYNIRSMANHDYYEVMVLVTISVLIALMILLRSLVMPIYILISIILTYFTSLGIVQLLFQKVFGYVGLNWITLFFGFVILVSLGIDYSIFIITRFKQTEGLSVKEGMLDTIKVMGKVIMSAAIILGGTFAALIPSGVLILAEISLVVIVGLFIYVVLILPIFIPIMAQMFNKANFWPYDKEGNFLLSKKNKKSEDV</sequence>
<feature type="coiled-coil region" evidence="7">
    <location>
        <begin position="646"/>
        <end position="702"/>
    </location>
</feature>
<feature type="transmembrane region" description="Helical" evidence="8">
    <location>
        <begin position="960"/>
        <end position="981"/>
    </location>
</feature>
<feature type="transmembrane region" description="Helical" evidence="8">
    <location>
        <begin position="12"/>
        <end position="32"/>
    </location>
</feature>
<keyword evidence="6 8" id="KW-0472">Membrane</keyword>
<feature type="transmembrane region" description="Helical" evidence="8">
    <location>
        <begin position="283"/>
        <end position="305"/>
    </location>
</feature>
<comment type="subcellular location">
    <subcellularLocation>
        <location evidence="1">Cell membrane</location>
        <topology evidence="1">Multi-pass membrane protein</topology>
    </subcellularLocation>
</comment>
<feature type="transmembrane region" description="Helical" evidence="8">
    <location>
        <begin position="203"/>
        <end position="224"/>
    </location>
</feature>
<reference evidence="10 11" key="1">
    <citation type="submission" date="2016-02" db="EMBL/GenBank/DDBJ databases">
        <title>Genome sequence of Clostridium thermobutyricum DSM 4928.</title>
        <authorList>
            <person name="Poehlein A."/>
            <person name="Daniel R."/>
        </authorList>
    </citation>
    <scope>NUCLEOTIDE SEQUENCE [LARGE SCALE GENOMIC DNA]</scope>
    <source>
        <strain evidence="10 11">DSM 4928</strain>
    </source>
</reference>
<evidence type="ECO:0000256" key="7">
    <source>
        <dbReference type="SAM" id="Coils"/>
    </source>
</evidence>
<dbReference type="Gene3D" id="1.10.287.950">
    <property type="entry name" value="Methyl-accepting chemotaxis protein"/>
    <property type="match status" value="1"/>
</dbReference>
<keyword evidence="5 8" id="KW-1133">Transmembrane helix</keyword>
<dbReference type="EMBL" id="LTAY01000026">
    <property type="protein sequence ID" value="OPX49153.1"/>
    <property type="molecule type" value="Genomic_DNA"/>
</dbReference>
<evidence type="ECO:0000256" key="4">
    <source>
        <dbReference type="ARBA" id="ARBA00022692"/>
    </source>
</evidence>
<comment type="similarity">
    <text evidence="2">Belongs to the resistance-nodulation-cell division (RND) (TC 2.A.6) family. MmpL subfamily.</text>
</comment>
<dbReference type="Pfam" id="PF03176">
    <property type="entry name" value="MMPL"/>
    <property type="match status" value="2"/>
</dbReference>
<keyword evidence="4 8" id="KW-0812">Transmembrane</keyword>
<feature type="transmembrane region" description="Helical" evidence="8">
    <location>
        <begin position="1002"/>
        <end position="1022"/>
    </location>
</feature>
<dbReference type="GO" id="GO:0005886">
    <property type="term" value="C:plasma membrane"/>
    <property type="evidence" value="ECO:0007669"/>
    <property type="project" value="UniProtKB-SubCell"/>
</dbReference>
<dbReference type="PROSITE" id="PS50156">
    <property type="entry name" value="SSD"/>
    <property type="match status" value="1"/>
</dbReference>
<dbReference type="PANTHER" id="PTHR33406">
    <property type="entry name" value="MEMBRANE PROTEIN MJ1562-RELATED"/>
    <property type="match status" value="1"/>
</dbReference>
<evidence type="ECO:0000256" key="8">
    <source>
        <dbReference type="SAM" id="Phobius"/>
    </source>
</evidence>
<protein>
    <submittedName>
        <fullName evidence="10">Putative membrane protein YdgH</fullName>
    </submittedName>
</protein>
<proteinExistence type="inferred from homology"/>
<dbReference type="OrthoDB" id="9782006at2"/>
<evidence type="ECO:0000313" key="11">
    <source>
        <dbReference type="Proteomes" id="UP000191448"/>
    </source>
</evidence>
<keyword evidence="3" id="KW-1003">Cell membrane</keyword>
<name>A0A1V4SX54_9CLOT</name>
<feature type="coiled-coil region" evidence="7">
    <location>
        <begin position="554"/>
        <end position="581"/>
    </location>
</feature>
<feature type="transmembrane region" description="Helical" evidence="8">
    <location>
        <begin position="927"/>
        <end position="948"/>
    </location>
</feature>
<dbReference type="InterPro" id="IPR004869">
    <property type="entry name" value="MMPL_dom"/>
</dbReference>
<feature type="transmembrane region" description="Helical" evidence="8">
    <location>
        <begin position="901"/>
        <end position="920"/>
    </location>
</feature>
<organism evidence="10 11">
    <name type="scientific">Clostridium thermobutyricum DSM 4928</name>
    <dbReference type="NCBI Taxonomy" id="1121339"/>
    <lineage>
        <taxon>Bacteria</taxon>
        <taxon>Bacillati</taxon>
        <taxon>Bacillota</taxon>
        <taxon>Clostridia</taxon>
        <taxon>Eubacteriales</taxon>
        <taxon>Clostridiaceae</taxon>
        <taxon>Clostridium</taxon>
    </lineage>
</organism>
<dbReference type="SUPFAM" id="SSF58104">
    <property type="entry name" value="Methyl-accepting chemotaxis protein (MCP) signaling domain"/>
    <property type="match status" value="1"/>
</dbReference>
<feature type="transmembrane region" description="Helical" evidence="8">
    <location>
        <begin position="311"/>
        <end position="334"/>
    </location>
</feature>
<dbReference type="Gene3D" id="1.20.1640.10">
    <property type="entry name" value="Multidrug efflux transporter AcrB transmembrane domain"/>
    <property type="match status" value="2"/>
</dbReference>
<dbReference type="InterPro" id="IPR050545">
    <property type="entry name" value="Mycobact_MmpL"/>
</dbReference>
<feature type="transmembrane region" description="Helical" evidence="8">
    <location>
        <begin position="1028"/>
        <end position="1052"/>
    </location>
</feature>
<dbReference type="RefSeq" id="WP_080022199.1">
    <property type="nucleotide sequence ID" value="NZ_LTAY01000026.1"/>
</dbReference>
<feature type="domain" description="SSD" evidence="9">
    <location>
        <begin position="930"/>
        <end position="1057"/>
    </location>
</feature>
<evidence type="ECO:0000256" key="2">
    <source>
        <dbReference type="ARBA" id="ARBA00010157"/>
    </source>
</evidence>
<dbReference type="Proteomes" id="UP000191448">
    <property type="component" value="Unassembled WGS sequence"/>
</dbReference>